<dbReference type="AlphaFoldDB" id="A0AAP6ZU68"/>
<dbReference type="SMART" id="SM00901">
    <property type="entry name" value="FRG"/>
    <property type="match status" value="1"/>
</dbReference>
<evidence type="ECO:0000259" key="1">
    <source>
        <dbReference type="SMART" id="SM00901"/>
    </source>
</evidence>
<evidence type="ECO:0000313" key="3">
    <source>
        <dbReference type="Proteomes" id="UP000576645"/>
    </source>
</evidence>
<protein>
    <submittedName>
        <fullName evidence="2">FRG domain-containing protein</fullName>
    </submittedName>
</protein>
<reference evidence="2 3" key="1">
    <citation type="submission" date="2019-09" db="EMBL/GenBank/DDBJ databases">
        <title>Draft genome sequencing and comparative genomics of hatchery-associated Vibrios.</title>
        <authorList>
            <person name="Kehlet-Delgado H."/>
            <person name="Mueller R.S."/>
        </authorList>
    </citation>
    <scope>NUCLEOTIDE SEQUENCE [LARGE SCALE GENOMIC DNA]</scope>
    <source>
        <strain evidence="2 3">09-121-3</strain>
    </source>
</reference>
<name>A0AAP6ZU68_9VIBR</name>
<feature type="domain" description="FRG" evidence="1">
    <location>
        <begin position="6"/>
        <end position="89"/>
    </location>
</feature>
<dbReference type="Pfam" id="PF08867">
    <property type="entry name" value="FRG"/>
    <property type="match status" value="1"/>
</dbReference>
<accession>A0AAP6ZU68</accession>
<sequence>MIKLIRYGIEGIVTLVPTIHRGEAINESGLFYEYKAHVAAINGCTKDDWDTLLDMQHYGLPTRLLDWTNSLGTALYFALKGAPSSPCIWMLNPYKLSFESTEGSIIYDTTRLAPGSASYNSNNDIADIILGRTEFNKPFSIQPPHGNRRIAAQRGRFTVHTQSKEAIESQCPDCVKQIEIPSHLVAQLKTILQMLGIDDYSQFPDQYGLSEYLKGQFGLA</sequence>
<evidence type="ECO:0000313" key="2">
    <source>
        <dbReference type="EMBL" id="NOJ26355.1"/>
    </source>
</evidence>
<proteinExistence type="predicted"/>
<gene>
    <name evidence="2" type="ORF">F0238_27055</name>
</gene>
<dbReference type="Proteomes" id="UP000576645">
    <property type="component" value="Unassembled WGS sequence"/>
</dbReference>
<comment type="caution">
    <text evidence="2">The sequence shown here is derived from an EMBL/GenBank/DDBJ whole genome shotgun (WGS) entry which is preliminary data.</text>
</comment>
<organism evidence="2 3">
    <name type="scientific">Vibrio coralliilyticus</name>
    <dbReference type="NCBI Taxonomy" id="190893"/>
    <lineage>
        <taxon>Bacteria</taxon>
        <taxon>Pseudomonadati</taxon>
        <taxon>Pseudomonadota</taxon>
        <taxon>Gammaproteobacteria</taxon>
        <taxon>Vibrionales</taxon>
        <taxon>Vibrionaceae</taxon>
        <taxon>Vibrio</taxon>
    </lineage>
</organism>
<dbReference type="InterPro" id="IPR014966">
    <property type="entry name" value="FRG-dom"/>
</dbReference>
<dbReference type="EMBL" id="VTXP01000038">
    <property type="protein sequence ID" value="NOJ26355.1"/>
    <property type="molecule type" value="Genomic_DNA"/>
</dbReference>